<feature type="compositionally biased region" description="Basic and acidic residues" evidence="1">
    <location>
        <begin position="294"/>
        <end position="303"/>
    </location>
</feature>
<dbReference type="EMBL" id="CH902619">
    <property type="protein sequence ID" value="EDV38168.1"/>
    <property type="molecule type" value="Genomic_DNA"/>
</dbReference>
<dbReference type="GeneID" id="6496657"/>
<evidence type="ECO:0000313" key="2">
    <source>
        <dbReference type="EMBL" id="EDV38168.1"/>
    </source>
</evidence>
<name>B3MJ74_DROAN</name>
<evidence type="ECO:0000256" key="1">
    <source>
        <dbReference type="SAM" id="MobiDB-lite"/>
    </source>
</evidence>
<gene>
    <name evidence="2" type="primary">Dana\GF13821</name>
    <name evidence="2" type="synonym">dana_GLEANR_13828</name>
    <name evidence="2" type="ORF">GF13821</name>
</gene>
<dbReference type="PhylomeDB" id="B3MJ74"/>
<feature type="region of interest" description="Disordered" evidence="1">
    <location>
        <begin position="1"/>
        <end position="36"/>
    </location>
</feature>
<accession>B3MJ74</accession>
<feature type="compositionally biased region" description="Basic and acidic residues" evidence="1">
    <location>
        <begin position="429"/>
        <end position="439"/>
    </location>
</feature>
<dbReference type="AlphaFoldDB" id="B3MJ74"/>
<feature type="compositionally biased region" description="Polar residues" evidence="1">
    <location>
        <begin position="359"/>
        <end position="407"/>
    </location>
</feature>
<feature type="compositionally biased region" description="Basic residues" evidence="1">
    <location>
        <begin position="305"/>
        <end position="317"/>
    </location>
</feature>
<dbReference type="HOGENOM" id="CLU_402957_0_0_1"/>
<dbReference type="OMA" id="HLDARPQ"/>
<dbReference type="SMR" id="B3MJ74"/>
<feature type="compositionally biased region" description="Polar residues" evidence="1">
    <location>
        <begin position="453"/>
        <end position="468"/>
    </location>
</feature>
<feature type="region of interest" description="Disordered" evidence="1">
    <location>
        <begin position="351"/>
        <end position="468"/>
    </location>
</feature>
<feature type="compositionally biased region" description="Polar residues" evidence="1">
    <location>
        <begin position="24"/>
        <end position="36"/>
    </location>
</feature>
<sequence length="676" mass="74385">MSKRVSIVLPDEMPSGSARKKAPSKQTRSSMKSRSQLAYEPVVFLAVSQESTPSSVLSSQQTSSSLCLHETSAQQLSSESVATQDTALNSTSLVLASQRPMFADQPQSMDSSASSIKQFLRNTVALVRAGESFTSVKRLFYNFVKRNGGSSSNTFSKESPTDLAKMGSSQVTRLTIPYHTHSTDTFISDVPTAFTVPSTSQMTSSTPHSHLSFNPTKYEVTSLLSDVTPLTGYTPNSAQAQSTEDDDYLGETSLNTPQDGISSFVALSSSNADGLFRATSDSHPRPYLPVNSTERPKRSDSKSRSSSKIRKLLRKSPKSSPQASPRINVQSAMLPANLMTPSFTLVSASLPKSEDNQRQLKAQETSKSRSSSVLTPNMTPRMSVSQVTKESQSGSSRIDGTRRSSLITRHASRSDSNSSTAQRQKKSVRIRENPIHEAEFAFALVSPEEGDPSQPTEGSSNPKSIEEGSSCQTYQEDCNCHHCQDMRRAVKRAEYFNSPQGQKQLEAKLLAKNFFMDISTMSIVRAQIQDDLYGTRKCPPARVSYPVCICGANRLDAGSLSLNWFTHDLDSVDHFDFFVDDKPSRSVYNLHAKCTVLVDVDAKKMHKLRMRAVPVRGIGAQATPVDILMSEVVAGHMRNVRQGKLFDRCLKHLDTQVPQPSLVDFWTDSEFLYMPV</sequence>
<feature type="region of interest" description="Disordered" evidence="1">
    <location>
        <begin position="231"/>
        <end position="255"/>
    </location>
</feature>
<dbReference type="eggNOG" id="ENOG502TB93">
    <property type="taxonomic scope" value="Eukaryota"/>
</dbReference>
<keyword evidence="3" id="KW-1185">Reference proteome</keyword>
<feature type="region of interest" description="Disordered" evidence="1">
    <location>
        <begin position="276"/>
        <end position="327"/>
    </location>
</feature>
<evidence type="ECO:0000313" key="3">
    <source>
        <dbReference type="Proteomes" id="UP000007801"/>
    </source>
</evidence>
<proteinExistence type="predicted"/>
<dbReference type="OrthoDB" id="7883480at2759"/>
<dbReference type="InParanoid" id="B3MJ74"/>
<dbReference type="Proteomes" id="UP000007801">
    <property type="component" value="Unassembled WGS sequence"/>
</dbReference>
<reference evidence="2 3" key="1">
    <citation type="journal article" date="2007" name="Nature">
        <title>Evolution of genes and genomes on the Drosophila phylogeny.</title>
        <authorList>
            <consortium name="Drosophila 12 Genomes Consortium"/>
            <person name="Clark A.G."/>
            <person name="Eisen M.B."/>
            <person name="Smith D.R."/>
            <person name="Bergman C.M."/>
            <person name="Oliver B."/>
            <person name="Markow T.A."/>
            <person name="Kaufman T.C."/>
            <person name="Kellis M."/>
            <person name="Gelbart W."/>
            <person name="Iyer V.N."/>
            <person name="Pollard D.A."/>
            <person name="Sackton T.B."/>
            <person name="Larracuente A.M."/>
            <person name="Singh N.D."/>
            <person name="Abad J.P."/>
            <person name="Abt D.N."/>
            <person name="Adryan B."/>
            <person name="Aguade M."/>
            <person name="Akashi H."/>
            <person name="Anderson W.W."/>
            <person name="Aquadro C.F."/>
            <person name="Ardell D.H."/>
            <person name="Arguello R."/>
            <person name="Artieri C.G."/>
            <person name="Barbash D.A."/>
            <person name="Barker D."/>
            <person name="Barsanti P."/>
            <person name="Batterham P."/>
            <person name="Batzoglou S."/>
            <person name="Begun D."/>
            <person name="Bhutkar A."/>
            <person name="Blanco E."/>
            <person name="Bosak S.A."/>
            <person name="Bradley R.K."/>
            <person name="Brand A.D."/>
            <person name="Brent M.R."/>
            <person name="Brooks A.N."/>
            <person name="Brown R.H."/>
            <person name="Butlin R.K."/>
            <person name="Caggese C."/>
            <person name="Calvi B.R."/>
            <person name="Bernardo de Carvalho A."/>
            <person name="Caspi A."/>
            <person name="Castrezana S."/>
            <person name="Celniker S.E."/>
            <person name="Chang J.L."/>
            <person name="Chapple C."/>
            <person name="Chatterji S."/>
            <person name="Chinwalla A."/>
            <person name="Civetta A."/>
            <person name="Clifton S.W."/>
            <person name="Comeron J.M."/>
            <person name="Costello J.C."/>
            <person name="Coyne J.A."/>
            <person name="Daub J."/>
            <person name="David R.G."/>
            <person name="Delcher A.L."/>
            <person name="Delehaunty K."/>
            <person name="Do C.B."/>
            <person name="Ebling H."/>
            <person name="Edwards K."/>
            <person name="Eickbush T."/>
            <person name="Evans J.D."/>
            <person name="Filipski A."/>
            <person name="Findeiss S."/>
            <person name="Freyhult E."/>
            <person name="Fulton L."/>
            <person name="Fulton R."/>
            <person name="Garcia A.C."/>
            <person name="Gardiner A."/>
            <person name="Garfield D.A."/>
            <person name="Garvin B.E."/>
            <person name="Gibson G."/>
            <person name="Gilbert D."/>
            <person name="Gnerre S."/>
            <person name="Godfrey J."/>
            <person name="Good R."/>
            <person name="Gotea V."/>
            <person name="Gravely B."/>
            <person name="Greenberg A.J."/>
            <person name="Griffiths-Jones S."/>
            <person name="Gross S."/>
            <person name="Guigo R."/>
            <person name="Gustafson E.A."/>
            <person name="Haerty W."/>
            <person name="Hahn M.W."/>
            <person name="Halligan D.L."/>
            <person name="Halpern A.L."/>
            <person name="Halter G.M."/>
            <person name="Han M.V."/>
            <person name="Heger A."/>
            <person name="Hillier L."/>
            <person name="Hinrichs A.S."/>
            <person name="Holmes I."/>
            <person name="Hoskins R.A."/>
            <person name="Hubisz M.J."/>
            <person name="Hultmark D."/>
            <person name="Huntley M.A."/>
            <person name="Jaffe D.B."/>
            <person name="Jagadeeshan S."/>
            <person name="Jeck W.R."/>
            <person name="Johnson J."/>
            <person name="Jones C.D."/>
            <person name="Jordan W.C."/>
            <person name="Karpen G.H."/>
            <person name="Kataoka E."/>
            <person name="Keightley P.D."/>
            <person name="Kheradpour P."/>
            <person name="Kirkness E.F."/>
            <person name="Koerich L.B."/>
            <person name="Kristiansen K."/>
            <person name="Kudrna D."/>
            <person name="Kulathinal R.J."/>
            <person name="Kumar S."/>
            <person name="Kwok R."/>
            <person name="Lander E."/>
            <person name="Langley C.H."/>
            <person name="Lapoint R."/>
            <person name="Lazzaro B.P."/>
            <person name="Lee S.J."/>
            <person name="Levesque L."/>
            <person name="Li R."/>
            <person name="Lin C.F."/>
            <person name="Lin M.F."/>
            <person name="Lindblad-Toh K."/>
            <person name="Llopart A."/>
            <person name="Long M."/>
            <person name="Low L."/>
            <person name="Lozovsky E."/>
            <person name="Lu J."/>
            <person name="Luo M."/>
            <person name="Machado C.A."/>
            <person name="Makalowski W."/>
            <person name="Marzo M."/>
            <person name="Matsuda M."/>
            <person name="Matzkin L."/>
            <person name="McAllister B."/>
            <person name="McBride C.S."/>
            <person name="McKernan B."/>
            <person name="McKernan K."/>
            <person name="Mendez-Lago M."/>
            <person name="Minx P."/>
            <person name="Mollenhauer M.U."/>
            <person name="Montooth K."/>
            <person name="Mount S.M."/>
            <person name="Mu X."/>
            <person name="Myers E."/>
            <person name="Negre B."/>
            <person name="Newfeld S."/>
            <person name="Nielsen R."/>
            <person name="Noor M.A."/>
            <person name="O'Grady P."/>
            <person name="Pachter L."/>
            <person name="Papaceit M."/>
            <person name="Parisi M.J."/>
            <person name="Parisi M."/>
            <person name="Parts L."/>
            <person name="Pedersen J.S."/>
            <person name="Pesole G."/>
            <person name="Phillippy A.M."/>
            <person name="Ponting C.P."/>
            <person name="Pop M."/>
            <person name="Porcelli D."/>
            <person name="Powell J.R."/>
            <person name="Prohaska S."/>
            <person name="Pruitt K."/>
            <person name="Puig M."/>
            <person name="Quesneville H."/>
            <person name="Ram K.R."/>
            <person name="Rand D."/>
            <person name="Rasmussen M.D."/>
            <person name="Reed L.K."/>
            <person name="Reenan R."/>
            <person name="Reily A."/>
            <person name="Remington K.A."/>
            <person name="Rieger T.T."/>
            <person name="Ritchie M.G."/>
            <person name="Robin C."/>
            <person name="Rogers Y.H."/>
            <person name="Rohde C."/>
            <person name="Rozas J."/>
            <person name="Rubenfield M.J."/>
            <person name="Ruiz A."/>
            <person name="Russo S."/>
            <person name="Salzberg S.L."/>
            <person name="Sanchez-Gracia A."/>
            <person name="Saranga D.J."/>
            <person name="Sato H."/>
            <person name="Schaeffer S.W."/>
            <person name="Schatz M.C."/>
            <person name="Schlenke T."/>
            <person name="Schwartz R."/>
            <person name="Segarra C."/>
            <person name="Singh R.S."/>
            <person name="Sirot L."/>
            <person name="Sirota M."/>
            <person name="Sisneros N.B."/>
            <person name="Smith C.D."/>
            <person name="Smith T.F."/>
            <person name="Spieth J."/>
            <person name="Stage D.E."/>
            <person name="Stark A."/>
            <person name="Stephan W."/>
            <person name="Strausberg R.L."/>
            <person name="Strempel S."/>
            <person name="Sturgill D."/>
            <person name="Sutton G."/>
            <person name="Sutton G.G."/>
            <person name="Tao W."/>
            <person name="Teichmann S."/>
            <person name="Tobari Y.N."/>
            <person name="Tomimura Y."/>
            <person name="Tsolas J.M."/>
            <person name="Valente V.L."/>
            <person name="Venter E."/>
            <person name="Venter J.C."/>
            <person name="Vicario S."/>
            <person name="Vieira F.G."/>
            <person name="Vilella A.J."/>
            <person name="Villasante A."/>
            <person name="Walenz B."/>
            <person name="Wang J."/>
            <person name="Wasserman M."/>
            <person name="Watts T."/>
            <person name="Wilson D."/>
            <person name="Wilson R.K."/>
            <person name="Wing R.A."/>
            <person name="Wolfner M.F."/>
            <person name="Wong A."/>
            <person name="Wong G.K."/>
            <person name="Wu C.I."/>
            <person name="Wu G."/>
            <person name="Yamamoto D."/>
            <person name="Yang H.P."/>
            <person name="Yang S.P."/>
            <person name="Yorke J.A."/>
            <person name="Yoshida K."/>
            <person name="Zdobnov E."/>
            <person name="Zhang P."/>
            <person name="Zhang Y."/>
            <person name="Zimin A.V."/>
            <person name="Baldwin J."/>
            <person name="Abdouelleil A."/>
            <person name="Abdulkadir J."/>
            <person name="Abebe A."/>
            <person name="Abera B."/>
            <person name="Abreu J."/>
            <person name="Acer S.C."/>
            <person name="Aftuck L."/>
            <person name="Alexander A."/>
            <person name="An P."/>
            <person name="Anderson E."/>
            <person name="Anderson S."/>
            <person name="Arachi H."/>
            <person name="Azer M."/>
            <person name="Bachantsang P."/>
            <person name="Barry A."/>
            <person name="Bayul T."/>
            <person name="Berlin A."/>
            <person name="Bessette D."/>
            <person name="Bloom T."/>
            <person name="Blye J."/>
            <person name="Boguslavskiy L."/>
            <person name="Bonnet C."/>
            <person name="Boukhgalter B."/>
            <person name="Bourzgui I."/>
            <person name="Brown A."/>
            <person name="Cahill P."/>
            <person name="Channer S."/>
            <person name="Cheshatsang Y."/>
            <person name="Chuda L."/>
            <person name="Citroen M."/>
            <person name="Collymore A."/>
            <person name="Cooke P."/>
            <person name="Costello M."/>
            <person name="D'Aco K."/>
            <person name="Daza R."/>
            <person name="De Haan G."/>
            <person name="DeGray S."/>
            <person name="DeMaso C."/>
            <person name="Dhargay N."/>
            <person name="Dooley K."/>
            <person name="Dooley E."/>
            <person name="Doricent M."/>
            <person name="Dorje P."/>
            <person name="Dorjee K."/>
            <person name="Dupes A."/>
            <person name="Elong R."/>
            <person name="Falk J."/>
            <person name="Farina A."/>
            <person name="Faro S."/>
            <person name="Ferguson D."/>
            <person name="Fisher S."/>
            <person name="Foley C.D."/>
            <person name="Franke A."/>
            <person name="Friedrich D."/>
            <person name="Gadbois L."/>
            <person name="Gearin G."/>
            <person name="Gearin C.R."/>
            <person name="Giannoukos G."/>
            <person name="Goode T."/>
            <person name="Graham J."/>
            <person name="Grandbois E."/>
            <person name="Grewal S."/>
            <person name="Gyaltsen K."/>
            <person name="Hafez N."/>
            <person name="Hagos B."/>
            <person name="Hall J."/>
            <person name="Henson C."/>
            <person name="Hollinger A."/>
            <person name="Honan T."/>
            <person name="Huard M.D."/>
            <person name="Hughes L."/>
            <person name="Hurhula B."/>
            <person name="Husby M.E."/>
            <person name="Kamat A."/>
            <person name="Kanga B."/>
            <person name="Kashin S."/>
            <person name="Khazanovich D."/>
            <person name="Kisner P."/>
            <person name="Lance K."/>
            <person name="Lara M."/>
            <person name="Lee W."/>
            <person name="Lennon N."/>
            <person name="Letendre F."/>
            <person name="LeVine R."/>
            <person name="Lipovsky A."/>
            <person name="Liu X."/>
            <person name="Liu J."/>
            <person name="Liu S."/>
            <person name="Lokyitsang T."/>
            <person name="Lokyitsang Y."/>
            <person name="Lubonja R."/>
            <person name="Lui A."/>
            <person name="MacDonald P."/>
            <person name="Magnisalis V."/>
            <person name="Maru K."/>
            <person name="Matthews C."/>
            <person name="McCusker W."/>
            <person name="McDonough S."/>
            <person name="Mehta T."/>
            <person name="Meldrim J."/>
            <person name="Meneus L."/>
            <person name="Mihai O."/>
            <person name="Mihalev A."/>
            <person name="Mihova T."/>
            <person name="Mittelman R."/>
            <person name="Mlenga V."/>
            <person name="Montmayeur A."/>
            <person name="Mulrain L."/>
            <person name="Navidi A."/>
            <person name="Naylor J."/>
            <person name="Negash T."/>
            <person name="Nguyen T."/>
            <person name="Nguyen N."/>
            <person name="Nicol R."/>
            <person name="Norbu C."/>
            <person name="Norbu N."/>
            <person name="Novod N."/>
            <person name="O'Neill B."/>
            <person name="Osman S."/>
            <person name="Markiewicz E."/>
            <person name="Oyono O.L."/>
            <person name="Patti C."/>
            <person name="Phunkhang P."/>
            <person name="Pierre F."/>
            <person name="Priest M."/>
            <person name="Raghuraman S."/>
            <person name="Rege F."/>
            <person name="Reyes R."/>
            <person name="Rise C."/>
            <person name="Rogov P."/>
            <person name="Ross K."/>
            <person name="Ryan E."/>
            <person name="Settipalli S."/>
            <person name="Shea T."/>
            <person name="Sherpa N."/>
            <person name="Shi L."/>
            <person name="Shih D."/>
            <person name="Sparrow T."/>
            <person name="Spaulding J."/>
            <person name="Stalker J."/>
            <person name="Stange-Thomann N."/>
            <person name="Stavropoulos S."/>
            <person name="Stone C."/>
            <person name="Strader C."/>
            <person name="Tesfaye S."/>
            <person name="Thomson T."/>
            <person name="Thoulutsang Y."/>
            <person name="Thoulutsang D."/>
            <person name="Topham K."/>
            <person name="Topping I."/>
            <person name="Tsamla T."/>
            <person name="Vassiliev H."/>
            <person name="Vo A."/>
            <person name="Wangchuk T."/>
            <person name="Wangdi T."/>
            <person name="Weiand M."/>
            <person name="Wilkinson J."/>
            <person name="Wilson A."/>
            <person name="Yadav S."/>
            <person name="Young G."/>
            <person name="Yu Q."/>
            <person name="Zembek L."/>
            <person name="Zhong D."/>
            <person name="Zimmer A."/>
            <person name="Zwirko Z."/>
            <person name="Jaffe D.B."/>
            <person name="Alvarez P."/>
            <person name="Brockman W."/>
            <person name="Butler J."/>
            <person name="Chin C."/>
            <person name="Gnerre S."/>
            <person name="Grabherr M."/>
            <person name="Kleber M."/>
            <person name="Mauceli E."/>
            <person name="MacCallum I."/>
        </authorList>
    </citation>
    <scope>NUCLEOTIDE SEQUENCE [LARGE SCALE GENOMIC DNA]</scope>
    <source>
        <strain evidence="3">Tucson 14024-0371.13</strain>
    </source>
</reference>
<organism evidence="2 3">
    <name type="scientific">Drosophila ananassae</name>
    <name type="common">Fruit fly</name>
    <dbReference type="NCBI Taxonomy" id="7217"/>
    <lineage>
        <taxon>Eukaryota</taxon>
        <taxon>Metazoa</taxon>
        <taxon>Ecdysozoa</taxon>
        <taxon>Arthropoda</taxon>
        <taxon>Hexapoda</taxon>
        <taxon>Insecta</taxon>
        <taxon>Pterygota</taxon>
        <taxon>Neoptera</taxon>
        <taxon>Endopterygota</taxon>
        <taxon>Diptera</taxon>
        <taxon>Brachycera</taxon>
        <taxon>Muscomorpha</taxon>
        <taxon>Ephydroidea</taxon>
        <taxon>Drosophilidae</taxon>
        <taxon>Drosophila</taxon>
        <taxon>Sophophora</taxon>
    </lineage>
</organism>
<feature type="compositionally biased region" description="Polar residues" evidence="1">
    <location>
        <begin position="231"/>
        <end position="242"/>
    </location>
</feature>
<protein>
    <submittedName>
        <fullName evidence="2">Uncharacterized protein</fullName>
    </submittedName>
</protein>
<dbReference type="KEGG" id="dan:6496657"/>